<dbReference type="KEGG" id="mbq:K668_03940"/>
<dbReference type="Proteomes" id="UP000027182">
    <property type="component" value="Chromosome"/>
</dbReference>
<evidence type="ECO:0000256" key="1">
    <source>
        <dbReference type="SAM" id="Phobius"/>
    </source>
</evidence>
<keyword evidence="1" id="KW-0472">Membrane</keyword>
<dbReference type="HOGENOM" id="CLU_022426_6_0_14"/>
<dbReference type="InterPro" id="IPR002559">
    <property type="entry name" value="Transposase_11"/>
</dbReference>
<evidence type="ECO:0000259" key="2">
    <source>
        <dbReference type="Pfam" id="PF01609"/>
    </source>
</evidence>
<dbReference type="PANTHER" id="PTHR34614:SF2">
    <property type="entry name" value="TRANSPOSASE IS4-LIKE DOMAIN-CONTAINING PROTEIN"/>
    <property type="match status" value="1"/>
</dbReference>
<accession>A0A059Y553</accession>
<dbReference type="EMBL" id="CP005933">
    <property type="protein sequence ID" value="AIA34358.1"/>
    <property type="molecule type" value="Genomic_DNA"/>
</dbReference>
<dbReference type="AlphaFoldDB" id="A0A059Y553"/>
<evidence type="ECO:0000313" key="3">
    <source>
        <dbReference type="EMBL" id="AIA34358.1"/>
    </source>
</evidence>
<dbReference type="InterPro" id="IPR047654">
    <property type="entry name" value="IS1634_transpos"/>
</dbReference>
<dbReference type="InterPro" id="IPR012337">
    <property type="entry name" value="RNaseH-like_sf"/>
</dbReference>
<proteinExistence type="predicted"/>
<gene>
    <name evidence="3" type="ORF">K668_03940</name>
</gene>
<dbReference type="Pfam" id="PF01609">
    <property type="entry name" value="DDE_Tnp_1"/>
    <property type="match status" value="1"/>
</dbReference>
<dbReference type="PANTHER" id="PTHR34614">
    <property type="match status" value="1"/>
</dbReference>
<name>A0A059Y553_MYCBV</name>
<sequence length="557" mass="65685">MKKSKNDAKRQWRTSIARVKKGEYLSIGVPRPDNKGFVYRLGYGYLHELKQYHDDPLTIIKAIIANFPLSWTKEQARTKLDEIIKEKKETKKEVLERFKGYEVVEKLFDYFNIFNDCSPTKSTTLKDVVLQLIYQRIKNPISVFNTYMTAKKEKIDTYSKNSFYRSLDYIAKNKDEILRNLNAKICANTNRKIDVLWFDATTTYFETFSREGYKKPGYSKDGKFKEDQIVIGMATDKNEIPLHYKIFPGNVTDSNTFIPFMLEIADIYEVNSVTIIADKGMSVNRNIRFLESKNWKYIISYRMKAGSKQFKEYVLDEKDYVNDGGLIYKTRDIASSYNKKRINGHFRRQIISFSQKRATKDKNDRDILIQNFTKKMNKDNLVSCDDLAGSKKYRFFKPINKGAFYELDIEKIQEDQKYDGYYVYETNRTDLSVKEVINLYSKQWQIESNFKTLKGKLSLRPMYLSTWNHIVGYICLCFISLVFLNYIIYILNSKLGLTGKSKITEHKVINVIKEVKEIEVFVNKQKIETIQVYNDELQESWQTYQILLELLTKEKVT</sequence>
<dbReference type="GO" id="GO:0004803">
    <property type="term" value="F:transposase activity"/>
    <property type="evidence" value="ECO:0007669"/>
    <property type="project" value="InterPro"/>
</dbReference>
<keyword evidence="1" id="KW-1133">Transmembrane helix</keyword>
<feature type="transmembrane region" description="Helical" evidence="1">
    <location>
        <begin position="470"/>
        <end position="491"/>
    </location>
</feature>
<protein>
    <submittedName>
        <fullName evidence="3">Transposase,IS1634 family protein</fullName>
    </submittedName>
</protein>
<dbReference type="SUPFAM" id="SSF53098">
    <property type="entry name" value="Ribonuclease H-like"/>
    <property type="match status" value="1"/>
</dbReference>
<organism evidence="3">
    <name type="scientific">Mycoplasmopsis bovis CQ-W70</name>
    <dbReference type="NCBI Taxonomy" id="1316930"/>
    <lineage>
        <taxon>Bacteria</taxon>
        <taxon>Bacillati</taxon>
        <taxon>Mycoplasmatota</taxon>
        <taxon>Mycoplasmoidales</taxon>
        <taxon>Metamycoplasmataceae</taxon>
        <taxon>Mycoplasmopsis</taxon>
    </lineage>
</organism>
<keyword evidence="1" id="KW-0812">Transmembrane</keyword>
<reference evidence="3" key="1">
    <citation type="submission" date="2013-04" db="EMBL/GenBank/DDBJ databases">
        <authorList>
            <person name="Lin L."/>
            <person name="Zeng Z."/>
            <person name="Xie J."/>
            <person name="Luo L."/>
            <person name="Yang Z."/>
            <person name="Liang W."/>
            <person name="Lin H."/>
            <person name="Dong C."/>
            <person name="Sun Y."/>
        </authorList>
    </citation>
    <scope>NUCLEOTIDE SEQUENCE [LARGE SCALE GENOMIC DNA]</scope>
    <source>
        <strain evidence="3">CQ-W70</strain>
    </source>
</reference>
<dbReference type="NCBIfam" id="NF033559">
    <property type="entry name" value="transpos_IS1634"/>
    <property type="match status" value="1"/>
</dbReference>
<dbReference type="GO" id="GO:0006313">
    <property type="term" value="P:DNA transposition"/>
    <property type="evidence" value="ECO:0007669"/>
    <property type="project" value="InterPro"/>
</dbReference>
<dbReference type="PATRIC" id="fig|1316930.3.peg.807"/>
<feature type="domain" description="Transposase IS4-like" evidence="2">
    <location>
        <begin position="192"/>
        <end position="482"/>
    </location>
</feature>
<dbReference type="GO" id="GO:0003677">
    <property type="term" value="F:DNA binding"/>
    <property type="evidence" value="ECO:0007669"/>
    <property type="project" value="InterPro"/>
</dbReference>